<evidence type="ECO:0000313" key="15">
    <source>
        <dbReference type="Proteomes" id="UP000675881"/>
    </source>
</evidence>
<feature type="domain" description="AP complex mu/sigma subunit" evidence="13">
    <location>
        <begin position="50"/>
        <end position="111"/>
    </location>
</feature>
<dbReference type="PANTHER" id="PTHR11043">
    <property type="entry name" value="ZETA-COAT PROTEIN"/>
    <property type="match status" value="1"/>
</dbReference>
<dbReference type="GO" id="GO:0000139">
    <property type="term" value="C:Golgi membrane"/>
    <property type="evidence" value="ECO:0007669"/>
    <property type="project" value="UniProtKB-SubCell"/>
</dbReference>
<comment type="similarity">
    <text evidence="2 12">Belongs to the adaptor complexes small subunit family.</text>
</comment>
<gene>
    <name evidence="14" type="ORF">LSAA_11325</name>
</gene>
<keyword evidence="5 12" id="KW-0963">Cytoplasm</keyword>
<dbReference type="Gene3D" id="3.30.450.60">
    <property type="match status" value="1"/>
</dbReference>
<dbReference type="SUPFAM" id="SSF64356">
    <property type="entry name" value="SNARE-like"/>
    <property type="match status" value="1"/>
</dbReference>
<keyword evidence="4 12" id="KW-0813">Transport</keyword>
<dbReference type="GO" id="GO:0006890">
    <property type="term" value="P:retrograde vesicle-mediated transport, Golgi to endoplasmic reticulum"/>
    <property type="evidence" value="ECO:0007669"/>
    <property type="project" value="UniProtKB-UniRule"/>
</dbReference>
<evidence type="ECO:0000256" key="3">
    <source>
        <dbReference type="ARBA" id="ARBA00011775"/>
    </source>
</evidence>
<dbReference type="GO" id="GO:0006886">
    <property type="term" value="P:intracellular protein transport"/>
    <property type="evidence" value="ECO:0007669"/>
    <property type="project" value="TreeGrafter"/>
</dbReference>
<evidence type="ECO:0000256" key="10">
    <source>
        <dbReference type="ARBA" id="ARBA00023329"/>
    </source>
</evidence>
<keyword evidence="8 12" id="KW-0333">Golgi apparatus</keyword>
<organism evidence="14 15">
    <name type="scientific">Lepeophtheirus salmonis</name>
    <name type="common">Salmon louse</name>
    <name type="synonym">Caligus salmonis</name>
    <dbReference type="NCBI Taxonomy" id="72036"/>
    <lineage>
        <taxon>Eukaryota</taxon>
        <taxon>Metazoa</taxon>
        <taxon>Ecdysozoa</taxon>
        <taxon>Arthropoda</taxon>
        <taxon>Crustacea</taxon>
        <taxon>Multicrustacea</taxon>
        <taxon>Hexanauplia</taxon>
        <taxon>Copepoda</taxon>
        <taxon>Siphonostomatoida</taxon>
        <taxon>Caligidae</taxon>
        <taxon>Lepeophtheirus</taxon>
    </lineage>
</organism>
<dbReference type="InterPro" id="IPR011012">
    <property type="entry name" value="Longin-like_dom_sf"/>
</dbReference>
<evidence type="ECO:0000256" key="6">
    <source>
        <dbReference type="ARBA" id="ARBA00022892"/>
    </source>
</evidence>
<sequence>MIRRYASLAVGVCGGGLTLAAPAGKLYIFITTATASLPNTTTDPPSRNKKHSKRAFFSKTAKSNSEILMLDGMTILYKSSVDLLFYVMGSCHENELLLMSVLNCLYDSNLDVIMLALDEIVDGDLTTFPLENKLWHRYFSLLRISLNGHC</sequence>
<dbReference type="Proteomes" id="UP000675881">
    <property type="component" value="Chromosome 6"/>
</dbReference>
<keyword evidence="9 12" id="KW-0472">Membrane</keyword>
<keyword evidence="10 12" id="KW-0968">Cytoplasmic vesicle</keyword>
<dbReference type="GO" id="GO:0030126">
    <property type="term" value="C:COPI vesicle coat"/>
    <property type="evidence" value="ECO:0007669"/>
    <property type="project" value="UniProtKB-UniRule"/>
</dbReference>
<accession>A0A7R8CY16</accession>
<dbReference type="InterPro" id="IPR022775">
    <property type="entry name" value="AP_mu_sigma_su"/>
</dbReference>
<protein>
    <recommendedName>
        <fullName evidence="12">Coatomer subunit zeta</fullName>
    </recommendedName>
</protein>
<comment type="subcellular location">
    <subcellularLocation>
        <location evidence="12">Cytoplasm</location>
    </subcellularLocation>
    <subcellularLocation>
        <location evidence="1 12">Golgi apparatus membrane</location>
        <topology evidence="1 12">Peripheral membrane protein</topology>
        <orientation evidence="1 12">Cytoplasmic side</orientation>
    </subcellularLocation>
    <subcellularLocation>
        <location evidence="12">Cytoplasmic vesicle</location>
        <location evidence="12">COPI-coated vesicle membrane</location>
        <topology evidence="12">Peripheral membrane protein</topology>
        <orientation evidence="12">Cytoplasmic side</orientation>
    </subcellularLocation>
</comment>
<comment type="subunit">
    <text evidence="3 12">Oligomeric complex that consists of at least the alpha, beta, beta', gamma, delta, epsilon and zeta subunits.</text>
</comment>
<evidence type="ECO:0000256" key="1">
    <source>
        <dbReference type="ARBA" id="ARBA00004255"/>
    </source>
</evidence>
<dbReference type="GO" id="GO:0006891">
    <property type="term" value="P:intra-Golgi vesicle-mediated transport"/>
    <property type="evidence" value="ECO:0007669"/>
    <property type="project" value="TreeGrafter"/>
</dbReference>
<dbReference type="OrthoDB" id="10249988at2759"/>
<evidence type="ECO:0000256" key="11">
    <source>
        <dbReference type="ARBA" id="ARBA00045555"/>
    </source>
</evidence>
<comment type="function">
    <text evidence="11">The coatomer is a cytosolic protein complex that binds to dilysine motifs and reversibly associates with Golgi non-clathrin-coated vesicles, which further mediate biosynthetic protein transport from the ER, via the Golgi up to the trans Golgi network. Coatomer complex is required for budding from Golgi membranes, and is essential for the retrograde Golgi-to-ER transport of dilysine-tagged proteins. The zeta subunit may be involved in regulating the coat assembly and, hence, the rate of biosynthetic protein transport due to its association-dissociation properties with the coatomer complex.</text>
</comment>
<dbReference type="Pfam" id="PF01217">
    <property type="entry name" value="Clat_adaptor_s"/>
    <property type="match status" value="1"/>
</dbReference>
<name>A0A7R8CY16_LEPSM</name>
<evidence type="ECO:0000256" key="4">
    <source>
        <dbReference type="ARBA" id="ARBA00022448"/>
    </source>
</evidence>
<keyword evidence="7 12" id="KW-0653">Protein transport</keyword>
<keyword evidence="15" id="KW-1185">Reference proteome</keyword>
<evidence type="ECO:0000256" key="2">
    <source>
        <dbReference type="ARBA" id="ARBA00006972"/>
    </source>
</evidence>
<evidence type="ECO:0000259" key="13">
    <source>
        <dbReference type="Pfam" id="PF01217"/>
    </source>
</evidence>
<evidence type="ECO:0000256" key="12">
    <source>
        <dbReference type="RuleBase" id="RU366053"/>
    </source>
</evidence>
<dbReference type="EMBL" id="HG994585">
    <property type="protein sequence ID" value="CAF2966633.1"/>
    <property type="molecule type" value="Genomic_DNA"/>
</dbReference>
<proteinExistence type="inferred from homology"/>
<evidence type="ECO:0000256" key="7">
    <source>
        <dbReference type="ARBA" id="ARBA00022927"/>
    </source>
</evidence>
<evidence type="ECO:0000313" key="14">
    <source>
        <dbReference type="EMBL" id="CAF2966633.1"/>
    </source>
</evidence>
<dbReference type="AlphaFoldDB" id="A0A7R8CY16"/>
<keyword evidence="6 12" id="KW-0931">ER-Golgi transport</keyword>
<reference evidence="14" key="1">
    <citation type="submission" date="2021-02" db="EMBL/GenBank/DDBJ databases">
        <authorList>
            <person name="Bekaert M."/>
        </authorList>
    </citation>
    <scope>NUCLEOTIDE SEQUENCE</scope>
    <source>
        <strain evidence="14">IoA-00</strain>
    </source>
</reference>
<evidence type="ECO:0000256" key="5">
    <source>
        <dbReference type="ARBA" id="ARBA00022490"/>
    </source>
</evidence>
<evidence type="ECO:0000256" key="9">
    <source>
        <dbReference type="ARBA" id="ARBA00023136"/>
    </source>
</evidence>
<dbReference type="PANTHER" id="PTHR11043:SF0">
    <property type="entry name" value="COATOMER SUBUNIT ZETA"/>
    <property type="match status" value="1"/>
</dbReference>
<evidence type="ECO:0000256" key="8">
    <source>
        <dbReference type="ARBA" id="ARBA00023034"/>
    </source>
</evidence>
<dbReference type="InterPro" id="IPR039652">
    <property type="entry name" value="Coatomer_zeta"/>
</dbReference>